<evidence type="ECO:0000256" key="5">
    <source>
        <dbReference type="ARBA" id="ARBA00023014"/>
    </source>
</evidence>
<organism evidence="6">
    <name type="scientific">Mycolicibacterium smegmatis</name>
    <name type="common">Mycobacterium smegmatis</name>
    <dbReference type="NCBI Taxonomy" id="1772"/>
    <lineage>
        <taxon>Bacteria</taxon>
        <taxon>Bacillati</taxon>
        <taxon>Actinomycetota</taxon>
        <taxon>Actinomycetes</taxon>
        <taxon>Mycobacteriales</taxon>
        <taxon>Mycobacteriaceae</taxon>
        <taxon>Mycolicibacterium</taxon>
    </lineage>
</organism>
<dbReference type="EMBL" id="LR589651">
    <property type="protein sequence ID" value="VTP10108.1"/>
    <property type="molecule type" value="Genomic_DNA"/>
</dbReference>
<gene>
    <name evidence="6" type="ORF">BIN_B_04447</name>
</gene>
<dbReference type="GO" id="GO:0016491">
    <property type="term" value="F:oxidoreductase activity"/>
    <property type="evidence" value="ECO:0007669"/>
    <property type="project" value="UniProtKB-KW"/>
</dbReference>
<accession>A0A653FKE1</accession>
<evidence type="ECO:0000256" key="4">
    <source>
        <dbReference type="ARBA" id="ARBA00023004"/>
    </source>
</evidence>
<dbReference type="KEGG" id="msn:LI99_08955"/>
<dbReference type="InterPro" id="IPR039650">
    <property type="entry name" value="HdrA-like"/>
</dbReference>
<dbReference type="RefSeq" id="WP_011727913.1">
    <property type="nucleotide sequence ID" value="NZ_CP009495.1"/>
</dbReference>
<keyword evidence="4" id="KW-0408">Iron</keyword>
<dbReference type="PANTHER" id="PTHR43498">
    <property type="entry name" value="FERREDOXIN:COB-COM HETERODISULFIDE REDUCTASE SUBUNIT A"/>
    <property type="match status" value="1"/>
</dbReference>
<keyword evidence="1" id="KW-0004">4Fe-4S</keyword>
<evidence type="ECO:0000256" key="1">
    <source>
        <dbReference type="ARBA" id="ARBA00022485"/>
    </source>
</evidence>
<dbReference type="Gene3D" id="3.50.50.60">
    <property type="entry name" value="FAD/NAD(P)-binding domain"/>
    <property type="match status" value="1"/>
</dbReference>
<reference evidence="6" key="1">
    <citation type="submission" date="2019-05" db="EMBL/GenBank/DDBJ databases">
        <authorList>
            <person name="Naeem R."/>
            <person name="Antony C."/>
            <person name="Guan Q."/>
        </authorList>
    </citation>
    <scope>NUCLEOTIDE SEQUENCE</scope>
    <source>
        <strain evidence="6">1</strain>
    </source>
</reference>
<proteinExistence type="predicted"/>
<dbReference type="GO" id="GO:0051539">
    <property type="term" value="F:4 iron, 4 sulfur cluster binding"/>
    <property type="evidence" value="ECO:0007669"/>
    <property type="project" value="UniProtKB-KW"/>
</dbReference>
<keyword evidence="3" id="KW-0560">Oxidoreductase</keyword>
<name>A0A653FKE1_MYCSM</name>
<dbReference type="PANTHER" id="PTHR43498:SF1">
    <property type="entry name" value="COB--COM HETERODISULFIDE REDUCTASE IRON-SULFUR SUBUNIT A"/>
    <property type="match status" value="1"/>
</dbReference>
<dbReference type="PRINTS" id="PR00469">
    <property type="entry name" value="PNDRDTASEII"/>
</dbReference>
<keyword evidence="5" id="KW-0411">Iron-sulfur</keyword>
<dbReference type="OMA" id="FFAHASY"/>
<evidence type="ECO:0000256" key="2">
    <source>
        <dbReference type="ARBA" id="ARBA00022723"/>
    </source>
</evidence>
<protein>
    <submittedName>
        <fullName evidence="6">Soluble pyridine nucleotide transhydrogenase</fullName>
    </submittedName>
</protein>
<evidence type="ECO:0000256" key="3">
    <source>
        <dbReference type="ARBA" id="ARBA00023002"/>
    </source>
</evidence>
<dbReference type="AlphaFoldDB" id="A0A653FKE1"/>
<sequence>MSRRPDQGACGAPDQVWIDGGTIPVAGEYDVIVVGGGPSGVAAAIAAARRGARTALIERAAFLGGTATGAMVASFMGFYWMDHRVVGGIGFELTQRLEHRGASSGFGRYVLAEASDQSLDVITFPFDPETLKIVLDEMLVEAGVHPYLHAQAISALEEDGVCVGVVYQGVIGRKALRGRTIIDASANGSIAVSAGAAREEARQDPRRRQPMTQVARLVDVDVARFRRLPQPAKQHLARRGLERGVLTQKLLSVLSSPHGDDAIVLMTRVSERDGTDEQQLALAEIEGRQLVSRLIPFLRAEVPGFENARLGTLASWIGVRETWRVIGDYVITGDDVRVGNSFGDAIALGTGPLDTHHSAGGGLSLAVPERPFQIPYRALLPRNVDGLITTGRCVSATREGMAGLRHMGTVMAMGQAAGTAAALAAGQGVSPRAISPSAIQEALTRDGAIITAADAVPFTDPETAEQRTSARWSGGTA</sequence>
<evidence type="ECO:0000313" key="6">
    <source>
        <dbReference type="EMBL" id="VTP10108.1"/>
    </source>
</evidence>
<dbReference type="GeneID" id="93456614"/>
<dbReference type="KEGG" id="msh:LI98_08955"/>
<dbReference type="InterPro" id="IPR036188">
    <property type="entry name" value="FAD/NAD-bd_sf"/>
</dbReference>
<dbReference type="SUPFAM" id="SSF51905">
    <property type="entry name" value="FAD/NAD(P)-binding domain"/>
    <property type="match status" value="1"/>
</dbReference>
<dbReference type="Pfam" id="PF12831">
    <property type="entry name" value="FAD_oxidored"/>
    <property type="match status" value="1"/>
</dbReference>
<keyword evidence="2" id="KW-0479">Metal-binding</keyword>
<dbReference type="GO" id="GO:0046872">
    <property type="term" value="F:metal ion binding"/>
    <property type="evidence" value="ECO:0007669"/>
    <property type="project" value="UniProtKB-KW"/>
</dbReference>